<dbReference type="HOGENOM" id="CLU_1743939_0_0_1"/>
<dbReference type="Proteomes" id="UP000013827">
    <property type="component" value="Unassembled WGS sequence"/>
</dbReference>
<evidence type="ECO:0000313" key="1">
    <source>
        <dbReference type="EnsemblProtists" id="EOD24072"/>
    </source>
</evidence>
<dbReference type="PaxDb" id="2903-EOD24072"/>
<evidence type="ECO:0000313" key="2">
    <source>
        <dbReference type="Proteomes" id="UP000013827"/>
    </source>
</evidence>
<dbReference type="GeneID" id="17269618"/>
<name>A0A0D3JKN7_EMIH1</name>
<proteinExistence type="predicted"/>
<organism evidence="1 2">
    <name type="scientific">Emiliania huxleyi (strain CCMP1516)</name>
    <dbReference type="NCBI Taxonomy" id="280463"/>
    <lineage>
        <taxon>Eukaryota</taxon>
        <taxon>Haptista</taxon>
        <taxon>Haptophyta</taxon>
        <taxon>Prymnesiophyceae</taxon>
        <taxon>Isochrysidales</taxon>
        <taxon>Noelaerhabdaceae</taxon>
        <taxon>Emiliania</taxon>
    </lineage>
</organism>
<dbReference type="EnsemblProtists" id="EOD24072">
    <property type="protein sequence ID" value="EOD24072"/>
    <property type="gene ID" value="EMIHUDRAFT_207158"/>
</dbReference>
<protein>
    <submittedName>
        <fullName evidence="1">Uncharacterized protein</fullName>
    </submittedName>
</protein>
<dbReference type="RefSeq" id="XP_005776501.1">
    <property type="nucleotide sequence ID" value="XM_005776444.1"/>
</dbReference>
<dbReference type="KEGG" id="ehx:EMIHUDRAFT_207158"/>
<dbReference type="AlphaFoldDB" id="A0A0D3JKN7"/>
<reference evidence="2" key="1">
    <citation type="journal article" date="2013" name="Nature">
        <title>Pan genome of the phytoplankton Emiliania underpins its global distribution.</title>
        <authorList>
            <person name="Read B.A."/>
            <person name="Kegel J."/>
            <person name="Klute M.J."/>
            <person name="Kuo A."/>
            <person name="Lefebvre S.C."/>
            <person name="Maumus F."/>
            <person name="Mayer C."/>
            <person name="Miller J."/>
            <person name="Monier A."/>
            <person name="Salamov A."/>
            <person name="Young J."/>
            <person name="Aguilar M."/>
            <person name="Claverie J.M."/>
            <person name="Frickenhaus S."/>
            <person name="Gonzalez K."/>
            <person name="Herman E.K."/>
            <person name="Lin Y.C."/>
            <person name="Napier J."/>
            <person name="Ogata H."/>
            <person name="Sarno A.F."/>
            <person name="Shmutz J."/>
            <person name="Schroeder D."/>
            <person name="de Vargas C."/>
            <person name="Verret F."/>
            <person name="von Dassow P."/>
            <person name="Valentin K."/>
            <person name="Van de Peer Y."/>
            <person name="Wheeler G."/>
            <person name="Dacks J.B."/>
            <person name="Delwiche C.F."/>
            <person name="Dyhrman S.T."/>
            <person name="Glockner G."/>
            <person name="John U."/>
            <person name="Richards T."/>
            <person name="Worden A.Z."/>
            <person name="Zhang X."/>
            <person name="Grigoriev I.V."/>
            <person name="Allen A.E."/>
            <person name="Bidle K."/>
            <person name="Borodovsky M."/>
            <person name="Bowler C."/>
            <person name="Brownlee C."/>
            <person name="Cock J.M."/>
            <person name="Elias M."/>
            <person name="Gladyshev V.N."/>
            <person name="Groth M."/>
            <person name="Guda C."/>
            <person name="Hadaegh A."/>
            <person name="Iglesias-Rodriguez M.D."/>
            <person name="Jenkins J."/>
            <person name="Jones B.M."/>
            <person name="Lawson T."/>
            <person name="Leese F."/>
            <person name="Lindquist E."/>
            <person name="Lobanov A."/>
            <person name="Lomsadze A."/>
            <person name="Malik S.B."/>
            <person name="Marsh M.E."/>
            <person name="Mackinder L."/>
            <person name="Mock T."/>
            <person name="Mueller-Roeber B."/>
            <person name="Pagarete A."/>
            <person name="Parker M."/>
            <person name="Probert I."/>
            <person name="Quesneville H."/>
            <person name="Raines C."/>
            <person name="Rensing S.A."/>
            <person name="Riano-Pachon D.M."/>
            <person name="Richier S."/>
            <person name="Rokitta S."/>
            <person name="Shiraiwa Y."/>
            <person name="Soanes D.M."/>
            <person name="van der Giezen M."/>
            <person name="Wahlund T.M."/>
            <person name="Williams B."/>
            <person name="Wilson W."/>
            <person name="Wolfe G."/>
            <person name="Wurch L.L."/>
        </authorList>
    </citation>
    <scope>NUCLEOTIDE SEQUENCE</scope>
</reference>
<reference evidence="1" key="2">
    <citation type="submission" date="2024-10" db="UniProtKB">
        <authorList>
            <consortium name="EnsemblProtists"/>
        </authorList>
    </citation>
    <scope>IDENTIFICATION</scope>
</reference>
<accession>A0A0D3JKN7</accession>
<keyword evidence="2" id="KW-1185">Reference proteome</keyword>
<sequence>MALQLGALKFELLMETPRLRDLAVLCIRMFAGPNCPTHEQASAAGGATAFFDNAFAGSWAAGGLATAASRGSAGSLDSSDALPAPEAAPAQLFDAAFGGGAVSPPVAPAEPSVFDAFGVASVVNARLEGRKLLQYRVSGELRLVSAAAPQ</sequence>